<reference evidence="2 3" key="1">
    <citation type="submission" date="2016-11" db="UniProtKB">
        <authorList>
            <consortium name="WormBaseParasite"/>
        </authorList>
    </citation>
    <scope>IDENTIFICATION</scope>
</reference>
<protein>
    <submittedName>
        <fullName evidence="2 3">Glutaredoxin domain-containing protein</fullName>
    </submittedName>
</protein>
<dbReference type="Proteomes" id="UP000095280">
    <property type="component" value="Unplaced"/>
</dbReference>
<keyword evidence="1" id="KW-1185">Reference proteome</keyword>
<accession>A0A1I8JGH6</accession>
<dbReference type="WBParaSite" id="maker-uti_cns_0047923-snap-gene-0.17-mRNA-1">
    <property type="protein sequence ID" value="maker-uti_cns_0047923-snap-gene-0.17-mRNA-1"/>
    <property type="gene ID" value="maker-uti_cns_0047923-snap-gene-0.17"/>
</dbReference>
<name>A0A1I8JGH6_9PLAT</name>
<evidence type="ECO:0000313" key="1">
    <source>
        <dbReference type="Proteomes" id="UP000095280"/>
    </source>
</evidence>
<sequence length="122" mass="13911">MPKVTSSPEYNWLELYYGNVQQPSFEELLASDTERELKRLDDVPGAHYCGKFVDIKPILKLIKLSEEIKKGIDNDMPLRARINNFQLKIEKCNDRYKIHVARVVGGDSFANPLTQLPCGCAI</sequence>
<dbReference type="AlphaFoldDB" id="A0A1I8JGH6"/>
<evidence type="ECO:0000313" key="3">
    <source>
        <dbReference type="WBParaSite" id="maker-uti_cns_0047923-snap-gene-0.18-mRNA-1"/>
    </source>
</evidence>
<proteinExistence type="predicted"/>
<organism evidence="1 3">
    <name type="scientific">Macrostomum lignano</name>
    <dbReference type="NCBI Taxonomy" id="282301"/>
    <lineage>
        <taxon>Eukaryota</taxon>
        <taxon>Metazoa</taxon>
        <taxon>Spiralia</taxon>
        <taxon>Lophotrochozoa</taxon>
        <taxon>Platyhelminthes</taxon>
        <taxon>Rhabditophora</taxon>
        <taxon>Macrostomorpha</taxon>
        <taxon>Macrostomida</taxon>
        <taxon>Macrostomidae</taxon>
        <taxon>Macrostomum</taxon>
    </lineage>
</organism>
<evidence type="ECO:0000313" key="2">
    <source>
        <dbReference type="WBParaSite" id="maker-uti_cns_0047923-snap-gene-0.17-mRNA-1"/>
    </source>
</evidence>
<dbReference type="WBParaSite" id="maker-uti_cns_0047923-snap-gene-0.18-mRNA-1">
    <property type="protein sequence ID" value="maker-uti_cns_0047923-snap-gene-0.18-mRNA-1"/>
    <property type="gene ID" value="maker-uti_cns_0047923-snap-gene-0.18"/>
</dbReference>